<evidence type="ECO:0000259" key="5">
    <source>
        <dbReference type="Pfam" id="PF04055"/>
    </source>
</evidence>
<dbReference type="Gene3D" id="3.20.20.70">
    <property type="entry name" value="Aldolase class I"/>
    <property type="match status" value="1"/>
</dbReference>
<dbReference type="eggNOG" id="COG4277">
    <property type="taxonomic scope" value="Bacteria"/>
</dbReference>
<dbReference type="EMBL" id="AGBB01000086">
    <property type="protein sequence ID" value="EGY79918.1"/>
    <property type="molecule type" value="Genomic_DNA"/>
</dbReference>
<dbReference type="SFLD" id="SFLDG01102">
    <property type="entry name" value="Uncharacterised_Radical_SAM_Su"/>
    <property type="match status" value="1"/>
</dbReference>
<dbReference type="PATRIC" id="fig|997350.3.peg.924"/>
<dbReference type="InterPro" id="IPR013785">
    <property type="entry name" value="Aldolase_TIM"/>
</dbReference>
<feature type="domain" description="Radical SAM core" evidence="5">
    <location>
        <begin position="72"/>
        <end position="244"/>
    </location>
</feature>
<dbReference type="Proteomes" id="UP000003422">
    <property type="component" value="Unassembled WGS sequence"/>
</dbReference>
<organism evidence="6 7">
    <name type="scientific">Peptoniphilus indolicus ATCC 29427</name>
    <dbReference type="NCBI Taxonomy" id="997350"/>
    <lineage>
        <taxon>Bacteria</taxon>
        <taxon>Bacillati</taxon>
        <taxon>Bacillota</taxon>
        <taxon>Tissierellia</taxon>
        <taxon>Tissierellales</taxon>
        <taxon>Peptoniphilaceae</taxon>
        <taxon>Peptoniphilus</taxon>
    </lineage>
</organism>
<accession>G4D3H7</accession>
<keyword evidence="2" id="KW-0479">Metal-binding</keyword>
<keyword evidence="4" id="KW-0411">Iron-sulfur</keyword>
<dbReference type="NCBIfam" id="TIGR03916">
    <property type="entry name" value="rSAM_link_UDG"/>
    <property type="match status" value="1"/>
</dbReference>
<dbReference type="HOGENOM" id="CLU_033784_0_0_9"/>
<dbReference type="InterPro" id="IPR058240">
    <property type="entry name" value="rSAM_sf"/>
</dbReference>
<dbReference type="InterPro" id="IPR010994">
    <property type="entry name" value="RuvA_2-like"/>
</dbReference>
<evidence type="ECO:0000256" key="4">
    <source>
        <dbReference type="ARBA" id="ARBA00023014"/>
    </source>
</evidence>
<dbReference type="InterPro" id="IPR023874">
    <property type="entry name" value="DNA_rSAM_put"/>
</dbReference>
<dbReference type="InterPro" id="IPR007197">
    <property type="entry name" value="rSAM"/>
</dbReference>
<dbReference type="Pfam" id="PF04055">
    <property type="entry name" value="Radical_SAM"/>
    <property type="match status" value="1"/>
</dbReference>
<dbReference type="PANTHER" id="PTHR21180">
    <property type="entry name" value="ENDONUCLEASE/EXONUCLEASE/PHOSPHATASE FAMILY DOMAIN-CONTAINING PROTEIN 1"/>
    <property type="match status" value="1"/>
</dbReference>
<gene>
    <name evidence="6" type="ORF">HMPREF9129_0957</name>
</gene>
<dbReference type="AlphaFoldDB" id="G4D3H7"/>
<dbReference type="GO" id="GO:0046872">
    <property type="term" value="F:metal ion binding"/>
    <property type="evidence" value="ECO:0007669"/>
    <property type="project" value="UniProtKB-KW"/>
</dbReference>
<evidence type="ECO:0000256" key="3">
    <source>
        <dbReference type="ARBA" id="ARBA00023004"/>
    </source>
</evidence>
<keyword evidence="7" id="KW-1185">Reference proteome</keyword>
<evidence type="ECO:0000313" key="6">
    <source>
        <dbReference type="EMBL" id="EGY79918.1"/>
    </source>
</evidence>
<dbReference type="SUPFAM" id="SSF47781">
    <property type="entry name" value="RuvA domain 2-like"/>
    <property type="match status" value="1"/>
</dbReference>
<evidence type="ECO:0000256" key="2">
    <source>
        <dbReference type="ARBA" id="ARBA00022723"/>
    </source>
</evidence>
<comment type="caution">
    <text evidence="6">The sequence shown here is derived from an EMBL/GenBank/DDBJ whole genome shotgun (WGS) entry which is preliminary data.</text>
</comment>
<dbReference type="STRING" id="997350.HMPREF9129_0957"/>
<keyword evidence="1" id="KW-0949">S-adenosyl-L-methionine</keyword>
<dbReference type="CDD" id="cd01335">
    <property type="entry name" value="Radical_SAM"/>
    <property type="match status" value="1"/>
</dbReference>
<keyword evidence="3" id="KW-0408">Iron</keyword>
<dbReference type="SFLD" id="SFLDS00029">
    <property type="entry name" value="Radical_SAM"/>
    <property type="match status" value="1"/>
</dbReference>
<reference evidence="6 7" key="1">
    <citation type="submission" date="2011-06" db="EMBL/GenBank/DDBJ databases">
        <authorList>
            <person name="Muzny D."/>
            <person name="Qin X."/>
            <person name="Deng J."/>
            <person name="Jiang H."/>
            <person name="Liu Y."/>
            <person name="Qu J."/>
            <person name="Song X.-Z."/>
            <person name="Zhang L."/>
            <person name="Thornton R."/>
            <person name="Coyle M."/>
            <person name="Francisco L."/>
            <person name="Jackson L."/>
            <person name="Javaid M."/>
            <person name="Korchina V."/>
            <person name="Kovar C."/>
            <person name="Mata R."/>
            <person name="Mathew T."/>
            <person name="Ngo R."/>
            <person name="Nguyen L."/>
            <person name="Nguyen N."/>
            <person name="Okwuonu G."/>
            <person name="Ongeri F."/>
            <person name="Pham C."/>
            <person name="Simmons D."/>
            <person name="Wilczek-Boney K."/>
            <person name="Hale W."/>
            <person name="Jakkamsetti A."/>
            <person name="Pham P."/>
            <person name="Ruth R."/>
            <person name="San Lucas F."/>
            <person name="Warren J."/>
            <person name="Zhang J."/>
            <person name="Zhao Z."/>
            <person name="Zhou C."/>
            <person name="Zhu D."/>
            <person name="Lee S."/>
            <person name="Bess C."/>
            <person name="Blankenburg K."/>
            <person name="Forbes L."/>
            <person name="Fu Q."/>
            <person name="Gubbala S."/>
            <person name="Hirani K."/>
            <person name="Jayaseelan J.C."/>
            <person name="Lara F."/>
            <person name="Munidasa M."/>
            <person name="Palculict T."/>
            <person name="Patil S."/>
            <person name="Pu L.-L."/>
            <person name="Saada N."/>
            <person name="Tang L."/>
            <person name="Weissenberger G."/>
            <person name="Zhu Y."/>
            <person name="Hemphill L."/>
            <person name="Shang Y."/>
            <person name="Youmans B."/>
            <person name="Ayvaz T."/>
            <person name="Ross M."/>
            <person name="Santibanez J."/>
            <person name="Aqrawi P."/>
            <person name="Gross S."/>
            <person name="Joshi V."/>
            <person name="Fowler G."/>
            <person name="Nazareth L."/>
            <person name="Reid J."/>
            <person name="Worley K."/>
            <person name="Petrosino J."/>
            <person name="Highlander S."/>
            <person name="Gibbs R."/>
        </authorList>
    </citation>
    <scope>NUCLEOTIDE SEQUENCE [LARGE SCALE GENOMIC DNA]</scope>
    <source>
        <strain evidence="6 7">ATCC 29427</strain>
    </source>
</reference>
<sequence length="423" mass="48936">MYRANVSNFLRGESMEFQEKLEILTDAAKYDVSCSSSGSDRKNNKGLGNGHMAGICHSWSEDGRCISLLKILLTNKCVYNCEYCVNRRDNDVLREEFTPREVADLTINFYKRNYIEGLFLSSGIVESPDKTMEKLIEVARILRYEYNFNGYIHMKGIPGASEELIRSLGILIDRISINIELPTENSLALLAPQKNYLKIFKPMKDIKNNLLQNIEERKKFRSAPKFVPAGQTTQMIVGATGEDDLTIINRAEGLYEIFDMKRVYYSGYVPVVKSKYTKGIEKVPLLREHRIYQADWLLRFYGFKADEILKRENPFFDLRIDPKANWAIENIDLFPIEINRATYEELMRIPGFGRNYALRIINARKFAALKYDDLKSLKISTKRAVNFITVGGVYRGRNFSTKESLKDFMGQRDPDSVEQLKMW</sequence>
<dbReference type="SUPFAM" id="SSF102114">
    <property type="entry name" value="Radical SAM enzymes"/>
    <property type="match status" value="1"/>
</dbReference>
<dbReference type="GO" id="GO:0003824">
    <property type="term" value="F:catalytic activity"/>
    <property type="evidence" value="ECO:0007669"/>
    <property type="project" value="InterPro"/>
</dbReference>
<dbReference type="InterPro" id="IPR051675">
    <property type="entry name" value="Endo/Exo/Phosphatase_dom_1"/>
</dbReference>
<evidence type="ECO:0000313" key="7">
    <source>
        <dbReference type="Proteomes" id="UP000003422"/>
    </source>
</evidence>
<evidence type="ECO:0000256" key="1">
    <source>
        <dbReference type="ARBA" id="ARBA00022691"/>
    </source>
</evidence>
<protein>
    <submittedName>
        <fullName evidence="6">Radical SAM domain protein</fullName>
    </submittedName>
</protein>
<dbReference type="PANTHER" id="PTHR21180:SF9">
    <property type="entry name" value="TYPE II SECRETION SYSTEM PROTEIN K"/>
    <property type="match status" value="1"/>
</dbReference>
<dbReference type="Gene3D" id="1.10.150.320">
    <property type="entry name" value="Photosystem II 12 kDa extrinsic protein"/>
    <property type="match status" value="1"/>
</dbReference>
<dbReference type="GO" id="GO:0051536">
    <property type="term" value="F:iron-sulfur cluster binding"/>
    <property type="evidence" value="ECO:0007669"/>
    <property type="project" value="UniProtKB-KW"/>
</dbReference>
<name>G4D3H7_9FIRM</name>
<proteinExistence type="predicted"/>